<keyword evidence="3" id="KW-1185">Reference proteome</keyword>
<gene>
    <name evidence="2" type="ORF">CCOS01_04171</name>
</gene>
<dbReference type="AlphaFoldDB" id="A0AAJ0E3S9"/>
<proteinExistence type="predicted"/>
<evidence type="ECO:0000256" key="1">
    <source>
        <dbReference type="SAM" id="MobiDB-lite"/>
    </source>
</evidence>
<comment type="caution">
    <text evidence="2">The sequence shown here is derived from an EMBL/GenBank/DDBJ whole genome shotgun (WGS) entry which is preliminary data.</text>
</comment>
<reference evidence="2 3" key="1">
    <citation type="submission" date="2016-10" db="EMBL/GenBank/DDBJ databases">
        <title>The genome sequence of Colletotrichum fioriniae PJ7.</title>
        <authorList>
            <person name="Baroncelli R."/>
        </authorList>
    </citation>
    <scope>NUCLEOTIDE SEQUENCE [LARGE SCALE GENOMIC DNA]</scope>
    <source>
        <strain evidence="2 3">IMI 309622</strain>
    </source>
</reference>
<evidence type="ECO:0000313" key="3">
    <source>
        <dbReference type="Proteomes" id="UP001240678"/>
    </source>
</evidence>
<dbReference type="EMBL" id="MOOE01000004">
    <property type="protein sequence ID" value="KAK1532188.1"/>
    <property type="molecule type" value="Genomic_DNA"/>
</dbReference>
<protein>
    <submittedName>
        <fullName evidence="2">Uncharacterized protein</fullName>
    </submittedName>
</protein>
<evidence type="ECO:0000313" key="2">
    <source>
        <dbReference type="EMBL" id="KAK1532188.1"/>
    </source>
</evidence>
<dbReference type="Proteomes" id="UP001240678">
    <property type="component" value="Unassembled WGS sequence"/>
</dbReference>
<accession>A0AAJ0E3S9</accession>
<feature type="region of interest" description="Disordered" evidence="1">
    <location>
        <begin position="1"/>
        <end position="23"/>
    </location>
</feature>
<sequence length="23" mass="2613">MLSENSDRVICSRPSVESKIHKP</sequence>
<organism evidence="2 3">
    <name type="scientific">Colletotrichum costaricense</name>
    <dbReference type="NCBI Taxonomy" id="1209916"/>
    <lineage>
        <taxon>Eukaryota</taxon>
        <taxon>Fungi</taxon>
        <taxon>Dikarya</taxon>
        <taxon>Ascomycota</taxon>
        <taxon>Pezizomycotina</taxon>
        <taxon>Sordariomycetes</taxon>
        <taxon>Hypocreomycetidae</taxon>
        <taxon>Glomerellales</taxon>
        <taxon>Glomerellaceae</taxon>
        <taxon>Colletotrichum</taxon>
        <taxon>Colletotrichum acutatum species complex</taxon>
    </lineage>
</organism>
<name>A0AAJ0E3S9_9PEZI</name>